<reference evidence="2" key="1">
    <citation type="submission" date="2022-11" db="UniProtKB">
        <authorList>
            <consortium name="WormBaseParasite"/>
        </authorList>
    </citation>
    <scope>IDENTIFICATION</scope>
</reference>
<keyword evidence="1" id="KW-1185">Reference proteome</keyword>
<evidence type="ECO:0000313" key="2">
    <source>
        <dbReference type="WBParaSite" id="scf7180000416732.g627"/>
    </source>
</evidence>
<evidence type="ECO:0000313" key="1">
    <source>
        <dbReference type="Proteomes" id="UP000887560"/>
    </source>
</evidence>
<organism evidence="1 2">
    <name type="scientific">Meloidogyne floridensis</name>
    <dbReference type="NCBI Taxonomy" id="298350"/>
    <lineage>
        <taxon>Eukaryota</taxon>
        <taxon>Metazoa</taxon>
        <taxon>Ecdysozoa</taxon>
        <taxon>Nematoda</taxon>
        <taxon>Chromadorea</taxon>
        <taxon>Rhabditida</taxon>
        <taxon>Tylenchina</taxon>
        <taxon>Tylenchomorpha</taxon>
        <taxon>Tylenchoidea</taxon>
        <taxon>Meloidogynidae</taxon>
        <taxon>Meloidogyninae</taxon>
        <taxon>Meloidogyne</taxon>
    </lineage>
</organism>
<sequence>MQHCSNNDNKNSFEKAPNSTINVIKNTLIIQSLKSRAIETIETPAVLRATTLENVPTPWITTLKLDDEIDRILASTSILTLQEPPLLQPNGGRYQVVHILHSCSLAKYAKDEKMEIEISEICSG</sequence>
<dbReference type="WBParaSite" id="scf7180000416732.g627">
    <property type="protein sequence ID" value="scf7180000416732.g627"/>
    <property type="gene ID" value="scf7180000416732.g627"/>
</dbReference>
<dbReference type="AlphaFoldDB" id="A0A915NBX0"/>
<proteinExistence type="predicted"/>
<dbReference type="Proteomes" id="UP000887560">
    <property type="component" value="Unplaced"/>
</dbReference>
<accession>A0A915NBX0</accession>
<protein>
    <submittedName>
        <fullName evidence="2">Uncharacterized protein</fullName>
    </submittedName>
</protein>
<name>A0A915NBX0_9BILA</name>